<evidence type="ECO:0000313" key="3">
    <source>
        <dbReference type="Proteomes" id="UP000572680"/>
    </source>
</evidence>
<reference evidence="2 3" key="1">
    <citation type="submission" date="2020-08" db="EMBL/GenBank/DDBJ databases">
        <title>Genomic Encyclopedia of Type Strains, Phase IV (KMG-IV): sequencing the most valuable type-strain genomes for metagenomic binning, comparative biology and taxonomic classification.</title>
        <authorList>
            <person name="Goeker M."/>
        </authorList>
    </citation>
    <scope>NUCLEOTIDE SEQUENCE [LARGE SCALE GENOMIC DNA]</scope>
    <source>
        <strain evidence="2 3">DSM 44197</strain>
    </source>
</reference>
<proteinExistence type="predicted"/>
<feature type="compositionally biased region" description="Low complexity" evidence="1">
    <location>
        <begin position="67"/>
        <end position="84"/>
    </location>
</feature>
<evidence type="ECO:0000313" key="2">
    <source>
        <dbReference type="EMBL" id="MBA8951027.1"/>
    </source>
</evidence>
<sequence length="105" mass="10067">MGVVVPPTPHLNATFAGGVVCEGAPVTVTDLKVSAEAAILAVTVTFSPATTSVADGVAVTVTVAASAPNAGSPPAASTAAVPSPTMIGFPADRGSTAPAPPSRHH</sequence>
<dbReference type="EMBL" id="JACJIA010000003">
    <property type="protein sequence ID" value="MBA8951027.1"/>
    <property type="molecule type" value="Genomic_DNA"/>
</dbReference>
<accession>A0A7W3QL27</accession>
<dbReference type="RefSeq" id="WP_182843416.1">
    <property type="nucleotide sequence ID" value="NZ_JACJIA010000003.1"/>
</dbReference>
<comment type="caution">
    <text evidence="2">The sequence shown here is derived from an EMBL/GenBank/DDBJ whole genome shotgun (WGS) entry which is preliminary data.</text>
</comment>
<dbReference type="AlphaFoldDB" id="A0A7W3QL27"/>
<organism evidence="2 3">
    <name type="scientific">Actinomadura namibiensis</name>
    <dbReference type="NCBI Taxonomy" id="182080"/>
    <lineage>
        <taxon>Bacteria</taxon>
        <taxon>Bacillati</taxon>
        <taxon>Actinomycetota</taxon>
        <taxon>Actinomycetes</taxon>
        <taxon>Streptosporangiales</taxon>
        <taxon>Thermomonosporaceae</taxon>
        <taxon>Actinomadura</taxon>
    </lineage>
</organism>
<feature type="region of interest" description="Disordered" evidence="1">
    <location>
        <begin position="67"/>
        <end position="105"/>
    </location>
</feature>
<name>A0A7W3QL27_ACTNM</name>
<keyword evidence="3" id="KW-1185">Reference proteome</keyword>
<evidence type="ECO:0000256" key="1">
    <source>
        <dbReference type="SAM" id="MobiDB-lite"/>
    </source>
</evidence>
<gene>
    <name evidence="2" type="ORF">HNR61_002658</name>
</gene>
<dbReference type="Proteomes" id="UP000572680">
    <property type="component" value="Unassembled WGS sequence"/>
</dbReference>
<protein>
    <submittedName>
        <fullName evidence="2">Uncharacterized protein</fullName>
    </submittedName>
</protein>